<feature type="domain" description="ChrR-like cupin" evidence="1">
    <location>
        <begin position="63"/>
        <end position="152"/>
    </location>
</feature>
<dbReference type="EMBL" id="CP073078">
    <property type="protein sequence ID" value="QUD89824.1"/>
    <property type="molecule type" value="Genomic_DNA"/>
</dbReference>
<dbReference type="InterPro" id="IPR014710">
    <property type="entry name" value="RmlC-like_jellyroll"/>
</dbReference>
<dbReference type="InterPro" id="IPR025979">
    <property type="entry name" value="ChrR-like_cupin_dom"/>
</dbReference>
<dbReference type="Pfam" id="PF12973">
    <property type="entry name" value="Cupin_7"/>
    <property type="match status" value="1"/>
</dbReference>
<gene>
    <name evidence="2" type="ORF">KCG34_08125</name>
</gene>
<dbReference type="SUPFAM" id="SSF51182">
    <property type="entry name" value="RmlC-like cupins"/>
    <property type="match status" value="1"/>
</dbReference>
<reference evidence="2" key="1">
    <citation type="submission" date="2021-04" db="EMBL/GenBank/DDBJ databases">
        <title>The complete genome sequence of Caulobacter sp. S6.</title>
        <authorList>
            <person name="Tang Y."/>
            <person name="Ouyang W."/>
            <person name="Liu Q."/>
            <person name="Huang B."/>
            <person name="Guo Z."/>
            <person name="Lei P."/>
        </authorList>
    </citation>
    <scope>NUCLEOTIDE SEQUENCE</scope>
    <source>
        <strain evidence="2">S6</strain>
    </source>
</reference>
<dbReference type="Proteomes" id="UP000676409">
    <property type="component" value="Chromosome"/>
</dbReference>
<dbReference type="RefSeq" id="WP_211939876.1">
    <property type="nucleotide sequence ID" value="NZ_CP073078.1"/>
</dbReference>
<sequence length="161" mass="17264">MTDMHDTDAHDGDPAFEALAALWDRRLAEAGDALDAHEPSPKVWELISARIDHLQASQPTLTVPSSEGVWEYFAPGVLKKVLHVDADAGWQAYLVKIEPGGGVAPHSHSRLEECFVLEGEFQIGGATVRKGDLHLGFAGHDHGALVSPAGALLYIRGQIDG</sequence>
<proteinExistence type="predicted"/>
<evidence type="ECO:0000259" key="1">
    <source>
        <dbReference type="Pfam" id="PF12973"/>
    </source>
</evidence>
<dbReference type="Gene3D" id="2.60.120.10">
    <property type="entry name" value="Jelly Rolls"/>
    <property type="match status" value="1"/>
</dbReference>
<protein>
    <submittedName>
        <fullName evidence="2">Cupin domain-containing protein</fullName>
    </submittedName>
</protein>
<organism evidence="2 3">
    <name type="scientific">Phenylobacterium montanum</name>
    <dbReference type="NCBI Taxonomy" id="2823693"/>
    <lineage>
        <taxon>Bacteria</taxon>
        <taxon>Pseudomonadati</taxon>
        <taxon>Pseudomonadota</taxon>
        <taxon>Alphaproteobacteria</taxon>
        <taxon>Caulobacterales</taxon>
        <taxon>Caulobacteraceae</taxon>
        <taxon>Phenylobacterium</taxon>
    </lineage>
</organism>
<name>A0A975G2Y6_9CAUL</name>
<dbReference type="AlphaFoldDB" id="A0A975G2Y6"/>
<accession>A0A975G2Y6</accession>
<keyword evidence="3" id="KW-1185">Reference proteome</keyword>
<dbReference type="KEGG" id="caul:KCG34_08125"/>
<evidence type="ECO:0000313" key="3">
    <source>
        <dbReference type="Proteomes" id="UP000676409"/>
    </source>
</evidence>
<dbReference type="InterPro" id="IPR011051">
    <property type="entry name" value="RmlC_Cupin_sf"/>
</dbReference>
<evidence type="ECO:0000313" key="2">
    <source>
        <dbReference type="EMBL" id="QUD89824.1"/>
    </source>
</evidence>